<feature type="compositionally biased region" description="Basic and acidic residues" evidence="1">
    <location>
        <begin position="8"/>
        <end position="21"/>
    </location>
</feature>
<keyword evidence="3" id="KW-1185">Reference proteome</keyword>
<dbReference type="EMBL" id="JAWNGG020000013">
    <property type="protein sequence ID" value="KAK9309311.1"/>
    <property type="molecule type" value="Genomic_DNA"/>
</dbReference>
<dbReference type="Proteomes" id="UP001432146">
    <property type="component" value="Unassembled WGS sequence"/>
</dbReference>
<sequence length="127" mass="14451">MQRRKRKTERDGARKGEREWLLPEKLEEKHLKTKAQSRFPFGTKQQLAGRQGQGSSSLFDSQFSRRACLPCPPSSSLFVYSRDSDYDTASSKYDERQRLNEPLLGVVCVVNASPNFTTVLSLACSYI</sequence>
<accession>A0AAW1AJV1</accession>
<organism evidence="2 3">
    <name type="scientific">Tetragonisca angustula</name>
    <dbReference type="NCBI Taxonomy" id="166442"/>
    <lineage>
        <taxon>Eukaryota</taxon>
        <taxon>Metazoa</taxon>
        <taxon>Ecdysozoa</taxon>
        <taxon>Arthropoda</taxon>
        <taxon>Hexapoda</taxon>
        <taxon>Insecta</taxon>
        <taxon>Pterygota</taxon>
        <taxon>Neoptera</taxon>
        <taxon>Endopterygota</taxon>
        <taxon>Hymenoptera</taxon>
        <taxon>Apocrita</taxon>
        <taxon>Aculeata</taxon>
        <taxon>Apoidea</taxon>
        <taxon>Anthophila</taxon>
        <taxon>Apidae</taxon>
        <taxon>Tetragonisca</taxon>
    </lineage>
</organism>
<proteinExistence type="predicted"/>
<dbReference type="AlphaFoldDB" id="A0AAW1AJV1"/>
<comment type="caution">
    <text evidence="2">The sequence shown here is derived from an EMBL/GenBank/DDBJ whole genome shotgun (WGS) entry which is preliminary data.</text>
</comment>
<evidence type="ECO:0000256" key="1">
    <source>
        <dbReference type="SAM" id="MobiDB-lite"/>
    </source>
</evidence>
<name>A0AAW1AJV1_9HYME</name>
<gene>
    <name evidence="2" type="ORF">QLX08_001046</name>
</gene>
<reference evidence="2 3" key="1">
    <citation type="submission" date="2024-05" db="EMBL/GenBank/DDBJ databases">
        <title>The nuclear and mitochondrial genome assemblies of Tetragonisca angustula (Apidae: Meliponini), a tiny yet remarkable pollinator in the Neotropics.</title>
        <authorList>
            <person name="Ferrari R."/>
            <person name="Ricardo P.C."/>
            <person name="Dias F.C."/>
            <person name="Araujo N.S."/>
            <person name="Soares D.O."/>
            <person name="Zhou Q.-S."/>
            <person name="Zhu C.-D."/>
            <person name="Coutinho L."/>
            <person name="Airas M.C."/>
            <person name="Batista T.M."/>
        </authorList>
    </citation>
    <scope>NUCLEOTIDE SEQUENCE [LARGE SCALE GENOMIC DNA]</scope>
    <source>
        <strain evidence="2">ASF017062</strain>
        <tissue evidence="2">Abdomen</tissue>
    </source>
</reference>
<feature type="region of interest" description="Disordered" evidence="1">
    <location>
        <begin position="1"/>
        <end position="21"/>
    </location>
</feature>
<evidence type="ECO:0000313" key="2">
    <source>
        <dbReference type="EMBL" id="KAK9309311.1"/>
    </source>
</evidence>
<protein>
    <submittedName>
        <fullName evidence="2">Uncharacterized protein</fullName>
    </submittedName>
</protein>
<evidence type="ECO:0000313" key="3">
    <source>
        <dbReference type="Proteomes" id="UP001432146"/>
    </source>
</evidence>